<evidence type="ECO:0000256" key="4">
    <source>
        <dbReference type="ARBA" id="ARBA00022833"/>
    </source>
</evidence>
<proteinExistence type="predicted"/>
<feature type="compositionally biased region" description="Basic and acidic residues" evidence="5">
    <location>
        <begin position="614"/>
        <end position="631"/>
    </location>
</feature>
<dbReference type="EnsemblMetazoa" id="ASIC021897-RA">
    <property type="protein sequence ID" value="ASIC021897-PA"/>
    <property type="gene ID" value="ASIC021897"/>
</dbReference>
<keyword evidence="3" id="KW-0863">Zinc-finger</keyword>
<dbReference type="VEuPathDB" id="VectorBase:ASIS023043"/>
<keyword evidence="4" id="KW-0862">Zinc</keyword>
<feature type="compositionally biased region" description="Basic and acidic residues" evidence="5">
    <location>
        <begin position="2086"/>
        <end position="2100"/>
    </location>
</feature>
<accession>A0A084WTV9</accession>
<feature type="domain" description="FLYWCH-type" evidence="6">
    <location>
        <begin position="506"/>
        <end position="566"/>
    </location>
</feature>
<feature type="compositionally biased region" description="Low complexity" evidence="5">
    <location>
        <begin position="1832"/>
        <end position="1842"/>
    </location>
</feature>
<dbReference type="Proteomes" id="UP000030765">
    <property type="component" value="Unassembled WGS sequence"/>
</dbReference>
<feature type="region of interest" description="Disordered" evidence="5">
    <location>
        <begin position="404"/>
        <end position="445"/>
    </location>
</feature>
<reference evidence="7 9" key="1">
    <citation type="journal article" date="2014" name="BMC Genomics">
        <title>Genome sequence of Anopheles sinensis provides insight into genetics basis of mosquito competence for malaria parasites.</title>
        <authorList>
            <person name="Zhou D."/>
            <person name="Zhang D."/>
            <person name="Ding G."/>
            <person name="Shi L."/>
            <person name="Hou Q."/>
            <person name="Ye Y."/>
            <person name="Xu Y."/>
            <person name="Zhou H."/>
            <person name="Xiong C."/>
            <person name="Li S."/>
            <person name="Yu J."/>
            <person name="Hong S."/>
            <person name="Yu X."/>
            <person name="Zou P."/>
            <person name="Chen C."/>
            <person name="Chang X."/>
            <person name="Wang W."/>
            <person name="Lv Y."/>
            <person name="Sun Y."/>
            <person name="Ma L."/>
            <person name="Shen B."/>
            <person name="Zhu C."/>
        </authorList>
    </citation>
    <scope>NUCLEOTIDE SEQUENCE [LARGE SCALE GENOMIC DNA]</scope>
</reference>
<dbReference type="VEuPathDB" id="VectorBase:ASIC021897"/>
<dbReference type="Gene3D" id="2.20.25.240">
    <property type="match status" value="10"/>
</dbReference>
<keyword evidence="1" id="KW-0945">Host-virus interaction</keyword>
<dbReference type="OMA" id="HYERHRY"/>
<protein>
    <submittedName>
        <fullName evidence="7">AGAP004541-PA-like protein</fullName>
    </submittedName>
</protein>
<reference evidence="8" key="2">
    <citation type="submission" date="2020-05" db="UniProtKB">
        <authorList>
            <consortium name="EnsemblMetazoa"/>
        </authorList>
    </citation>
    <scope>IDENTIFICATION</scope>
</reference>
<feature type="region of interest" description="Disordered" evidence="5">
    <location>
        <begin position="567"/>
        <end position="631"/>
    </location>
</feature>
<dbReference type="GO" id="GO:0008270">
    <property type="term" value="F:zinc ion binding"/>
    <property type="evidence" value="ECO:0007669"/>
    <property type="project" value="UniProtKB-KW"/>
</dbReference>
<dbReference type="OrthoDB" id="7761241at2759"/>
<feature type="domain" description="FLYWCH-type" evidence="6">
    <location>
        <begin position="279"/>
        <end position="339"/>
    </location>
</feature>
<dbReference type="EMBL" id="KE525420">
    <property type="protein sequence ID" value="KFB53653.1"/>
    <property type="molecule type" value="Genomic_DNA"/>
</dbReference>
<feature type="region of interest" description="Disordered" evidence="5">
    <location>
        <begin position="1692"/>
        <end position="1712"/>
    </location>
</feature>
<feature type="compositionally biased region" description="Low complexity" evidence="5">
    <location>
        <begin position="1139"/>
        <end position="1155"/>
    </location>
</feature>
<feature type="compositionally biased region" description="Polar residues" evidence="5">
    <location>
        <begin position="2054"/>
        <end position="2064"/>
    </location>
</feature>
<feature type="compositionally biased region" description="Acidic residues" evidence="5">
    <location>
        <begin position="1971"/>
        <end position="1988"/>
    </location>
</feature>
<evidence type="ECO:0000256" key="5">
    <source>
        <dbReference type="SAM" id="MobiDB-lite"/>
    </source>
</evidence>
<feature type="region of interest" description="Disordered" evidence="5">
    <location>
        <begin position="1008"/>
        <end position="1027"/>
    </location>
</feature>
<dbReference type="PANTHER" id="PTHR13037:SF24">
    <property type="entry name" value="POLYCOMB PROTEIN PCL-RELATED"/>
    <property type="match status" value="1"/>
</dbReference>
<feature type="compositionally biased region" description="Basic and acidic residues" evidence="5">
    <location>
        <begin position="1738"/>
        <end position="1759"/>
    </location>
</feature>
<feature type="compositionally biased region" description="Polar residues" evidence="5">
    <location>
        <begin position="2030"/>
        <end position="2046"/>
    </location>
</feature>
<feature type="compositionally biased region" description="Acidic residues" evidence="5">
    <location>
        <begin position="570"/>
        <end position="584"/>
    </location>
</feature>
<evidence type="ECO:0000256" key="2">
    <source>
        <dbReference type="ARBA" id="ARBA00022723"/>
    </source>
</evidence>
<dbReference type="EMBL" id="ATLV01026919">
    <property type="status" value="NOT_ANNOTATED_CDS"/>
    <property type="molecule type" value="Genomic_DNA"/>
</dbReference>
<feature type="region of interest" description="Disordered" evidence="5">
    <location>
        <begin position="1559"/>
        <end position="1583"/>
    </location>
</feature>
<evidence type="ECO:0000313" key="9">
    <source>
        <dbReference type="Proteomes" id="UP000030765"/>
    </source>
</evidence>
<feature type="compositionally biased region" description="Polar residues" evidence="5">
    <location>
        <begin position="2106"/>
        <end position="2118"/>
    </location>
</feature>
<sequence>MEGADGDNYDDDACDGNRPGLIPVIEDTSLMTAKMSKLESDRVSQNSEEFKTPLKANSKDAKHRLRLSADGHTFVRDCRRQDGTTLWRCRKNYDRCSATAYQYSDGQVDVYGTHDHQDRARQNRLISPMGTFAYKFAPTPKGHNVLIFGGCRYSKLYARADGTTLWRCNHAPMCKMKVSLEGDGKVYVTTLDGHTHEKTEPPVTPEDVARNRWNSEKKGISAVDSNKSVREEDLGEALPEEAARSPYKARNCVPPFSTVGKFVPKSIPLKKKKLNFRIVKNKKGFQALVHNGYRYCKARVLQDGTVKWLCKMNRKTCNAGVYQYRDGTIKWLNSVRHNHGPSHWYYVRNKKNGTTLIHAGYRYNKKGVRSDKSSLWRCSRSQFGCRAAIVMYPNETIEKFEDDVDHNHAPRGPHASDQAIDGTELDTSVETATHSTGSEEGASNDVTLAEQQSSAIHSGGFLKELDDPEANMRSLLNLTLDVSQDAQYGIAEHETILSRAEAGYRYVQNRHLKRSLLFRGYRYCKHYQRADRSIQWMCMRNIKTCKATVRTLADGRLVLLNTKHNHSRLEEDENDGEFQEEEEEKPNMENIAENNNTTEDDQQDGSGVSTPEMLDDKRCVTNDSDRNIQDQRETPYDYYYAINRSNRECLIFQECRYCRANTRTDGSVMWKCLMSGGTCPASAIVTADGRCQPFRDYEHNHPPLSELPPAVRYPDVVTQSSSPSKVNASPKAVVRDNKLSYKQHTFKKTQVRPDGIARFECVDAKHCSAIVKIKLPPKDGNTKVLYETPHNHVAVGQPAAAGTLPTTSFPARRNSFPGYDGTFQLYKTQRGQLTLIHENFRYSLRSRVADGTTLWKCRSNKQCGAKFRISKTGAVFQEDLATLKHNHQENGRTMDWAEPIRVNDGDGISSFDELVQQCFPKLPISGPLLSIKRKHPLQPNKTIKYAGHLYTLRTVKPGGRECWRCTMFASKACRAALFCRNNGKIVEHNNGMVHTHKPIAYSRGTATTSIPKLNSPSTSSTSTAVVPYRPPAIPTDLAVDDYPPGIPDEDGNTDYEFGGRTGKTLFHRGYRYCWNYQNRNGITFFKCVRSHPDLCNVTIKMFEGQNRIYPHTGTAHSHPPGSSSASPPQDELVSSPQTKKLSPAKSPAKSPVKSPAKPHAKKHWNINLMEDAGPGLDDYRFERTARGASLWHQGYQFWLHNKLACGLHVYRCRMQKLKCWAAGYFDPKTELFHLRQGVPHNHDVQEAQEVDVDSEQKPLVQERKPPVELLVPKVDPKTKLDESGLETNDYRFVRARKDGKMLLHYRDSVYNFMGKKESWDGEMCNQYHCSHPDCLAALELLPSGLVRVLFAEHKRHPAADLEYLGLENIGRGSTDYEMLTTSTGAQALAFRGYRYYGNNLNRTREDGSSRWYCQSTVSNEKVDKRTIRKRCFIPLIMLPNGCVTSTGIHQHPQYRATEDQPQPSSTLKVDGNRFVFKNRRANDSMVFACAEDPSCPALVVRQADGKVQSTTTPHSHSGGTGKRNETTPPGTSQIKILNGTTLPAEASGSLRLRIFKGTTTVIPKTPPPQSPQPKSSGSSNEAPAADPLRLRILNGSIAAPTPTKKPLIPPPIPPPPARIVGSIPPVSTLPSISVEEFERTYCRRSFWYGGNRYYFFQTRSDGVQHWRCSARTNECKCRAGLIRMTGGMIGPYNNEPHAHPDQSPGKTDPAIPVQPGPKVSIQICRTNVPGEMRNTITPKRDAESGGELQKKKQEEVEQKVPDTGGKKYFKHKGLVYNFIKMEKDGGRIYSCPNKACEYRMLLSPTGRLFATLAGKHLCEEIIAKANDSKQMAPPAATTSSSSSERKIQEPSASVVPLGGSVDCKIPAKREMIDDPPMDNLLTNDKGLRDENSESLMPEPKRIRLVMPVPPPPPPPSSPPPPPPPPPPPEEPLEEERVEQNADTPAADVSHDGDDGKEATMEETDPSITEWLDVEQEEIVDTTNDDTGEDDHNDRSSFGDHSPVTEIDKTQDEATVEATGEETTHEEPMVSNVQAETSIIASTTEQQQDGDESHSTTPIDTNNADESNDELESVSQGSTKELVVSAEPHESYARKESEKNVQADGGTPSSSNQGQDVDV</sequence>
<evidence type="ECO:0000256" key="3">
    <source>
        <dbReference type="ARBA" id="ARBA00022771"/>
    </source>
</evidence>
<feature type="region of interest" description="Disordered" evidence="5">
    <location>
        <begin position="1109"/>
        <end position="1166"/>
    </location>
</feature>
<feature type="domain" description="FLYWCH-type" evidence="6">
    <location>
        <begin position="346"/>
        <end position="408"/>
    </location>
</feature>
<feature type="region of interest" description="Disordered" evidence="5">
    <location>
        <begin position="1828"/>
        <end position="2118"/>
    </location>
</feature>
<name>A0A084WTV9_ANOSI</name>
<keyword evidence="2" id="KW-0479">Metal-binding</keyword>
<dbReference type="Pfam" id="PF04500">
    <property type="entry name" value="FLYWCH"/>
    <property type="match status" value="3"/>
</dbReference>
<feature type="region of interest" description="Disordered" evidence="5">
    <location>
        <begin position="1505"/>
        <end position="1534"/>
    </location>
</feature>
<keyword evidence="9" id="KW-1185">Reference proteome</keyword>
<feature type="compositionally biased region" description="Low complexity" evidence="5">
    <location>
        <begin position="1115"/>
        <end position="1128"/>
    </location>
</feature>
<feature type="compositionally biased region" description="Polar residues" evidence="5">
    <location>
        <begin position="425"/>
        <end position="438"/>
    </location>
</feature>
<organism evidence="7">
    <name type="scientific">Anopheles sinensis</name>
    <name type="common">Mosquito</name>
    <dbReference type="NCBI Taxonomy" id="74873"/>
    <lineage>
        <taxon>Eukaryota</taxon>
        <taxon>Metazoa</taxon>
        <taxon>Ecdysozoa</taxon>
        <taxon>Arthropoda</taxon>
        <taxon>Hexapoda</taxon>
        <taxon>Insecta</taxon>
        <taxon>Pterygota</taxon>
        <taxon>Neoptera</taxon>
        <taxon>Endopterygota</taxon>
        <taxon>Diptera</taxon>
        <taxon>Nematocera</taxon>
        <taxon>Culicoidea</taxon>
        <taxon>Culicidae</taxon>
        <taxon>Anophelinae</taxon>
        <taxon>Anopheles</taxon>
    </lineage>
</organism>
<evidence type="ECO:0000256" key="1">
    <source>
        <dbReference type="ARBA" id="ARBA00022581"/>
    </source>
</evidence>
<feature type="compositionally biased region" description="Pro residues" evidence="5">
    <location>
        <begin position="1907"/>
        <end position="1929"/>
    </location>
</feature>
<dbReference type="PANTHER" id="PTHR13037">
    <property type="entry name" value="FORMIN"/>
    <property type="match status" value="1"/>
</dbReference>
<dbReference type="InterPro" id="IPR007588">
    <property type="entry name" value="Znf_FLYWCH"/>
</dbReference>
<dbReference type="STRING" id="74873.A0A084WTV9"/>
<gene>
    <name evidence="7" type="ORF">ZHAS_00021897</name>
</gene>
<evidence type="ECO:0000259" key="6">
    <source>
        <dbReference type="Pfam" id="PF04500"/>
    </source>
</evidence>
<evidence type="ECO:0000313" key="8">
    <source>
        <dbReference type="EnsemblMetazoa" id="ASIC021897-PA"/>
    </source>
</evidence>
<feature type="compositionally biased region" description="Basic and acidic residues" evidence="5">
    <location>
        <begin position="1948"/>
        <end position="1959"/>
    </location>
</feature>
<feature type="region of interest" description="Disordered" evidence="5">
    <location>
        <begin position="1732"/>
        <end position="1759"/>
    </location>
</feature>
<evidence type="ECO:0000313" key="7">
    <source>
        <dbReference type="EMBL" id="KFB53653.1"/>
    </source>
</evidence>